<dbReference type="GO" id="GO:0005576">
    <property type="term" value="C:extracellular region"/>
    <property type="evidence" value="ECO:0007669"/>
    <property type="project" value="UniProtKB-SubCell"/>
</dbReference>
<dbReference type="GO" id="GO:0006508">
    <property type="term" value="P:proteolysis"/>
    <property type="evidence" value="ECO:0007669"/>
    <property type="project" value="InterPro"/>
</dbReference>
<organism evidence="6 7">
    <name type="scientific">Malus domestica</name>
    <name type="common">Apple</name>
    <name type="synonym">Pyrus malus</name>
    <dbReference type="NCBI Taxonomy" id="3750"/>
    <lineage>
        <taxon>Eukaryota</taxon>
        <taxon>Viridiplantae</taxon>
        <taxon>Streptophyta</taxon>
        <taxon>Embryophyta</taxon>
        <taxon>Tracheophyta</taxon>
        <taxon>Spermatophyta</taxon>
        <taxon>Magnoliopsida</taxon>
        <taxon>eudicotyledons</taxon>
        <taxon>Gunneridae</taxon>
        <taxon>Pentapetalae</taxon>
        <taxon>rosids</taxon>
        <taxon>fabids</taxon>
        <taxon>Rosales</taxon>
        <taxon>Rosaceae</taxon>
        <taxon>Amygdaloideae</taxon>
        <taxon>Maleae</taxon>
        <taxon>Malus</taxon>
    </lineage>
</organism>
<dbReference type="PROSITE" id="PS51892">
    <property type="entry name" value="SUBTILASE"/>
    <property type="match status" value="1"/>
</dbReference>
<dbReference type="GO" id="GO:0004252">
    <property type="term" value="F:serine-type endopeptidase activity"/>
    <property type="evidence" value="ECO:0007669"/>
    <property type="project" value="InterPro"/>
</dbReference>
<dbReference type="Proteomes" id="UP000290289">
    <property type="component" value="Chromosome 14"/>
</dbReference>
<dbReference type="InterPro" id="IPR000209">
    <property type="entry name" value="Peptidase_S8/S53_dom"/>
</dbReference>
<dbReference type="EMBL" id="RDQH01000340">
    <property type="protein sequence ID" value="RXH77981.1"/>
    <property type="molecule type" value="Genomic_DNA"/>
</dbReference>
<dbReference type="STRING" id="3750.A0A498I8W7"/>
<comment type="similarity">
    <text evidence="2 4">Belongs to the peptidase S8 family.</text>
</comment>
<evidence type="ECO:0000256" key="4">
    <source>
        <dbReference type="PROSITE-ProRule" id="PRU01240"/>
    </source>
</evidence>
<gene>
    <name evidence="6" type="ORF">DVH24_039952</name>
</gene>
<evidence type="ECO:0000313" key="6">
    <source>
        <dbReference type="EMBL" id="RXH77981.1"/>
    </source>
</evidence>
<evidence type="ECO:0000256" key="3">
    <source>
        <dbReference type="ARBA" id="ARBA00022729"/>
    </source>
</evidence>
<dbReference type="AlphaFoldDB" id="A0A498I8W7"/>
<accession>A0A498I8W7</accession>
<keyword evidence="7" id="KW-1185">Reference proteome</keyword>
<protein>
    <recommendedName>
        <fullName evidence="5">Peptidase S8/S53 domain-containing protein</fullName>
    </recommendedName>
</protein>
<comment type="caution">
    <text evidence="6">The sequence shown here is derived from an EMBL/GenBank/DDBJ whole genome shotgun (WGS) entry which is preliminary data.</text>
</comment>
<feature type="domain" description="Peptidase S8/S53" evidence="5">
    <location>
        <begin position="60"/>
        <end position="139"/>
    </location>
</feature>
<name>A0A498I8W7_MALDO</name>
<dbReference type="Gene3D" id="3.40.50.200">
    <property type="entry name" value="Peptidase S8/S53 domain"/>
    <property type="match status" value="2"/>
</dbReference>
<comment type="subcellular location">
    <subcellularLocation>
        <location evidence="1">Secreted</location>
    </subcellularLocation>
</comment>
<dbReference type="SUPFAM" id="SSF52743">
    <property type="entry name" value="Subtilisin-like"/>
    <property type="match status" value="1"/>
</dbReference>
<evidence type="ECO:0000259" key="5">
    <source>
        <dbReference type="Pfam" id="PF00082"/>
    </source>
</evidence>
<proteinExistence type="inferred from homology"/>
<evidence type="ECO:0000313" key="7">
    <source>
        <dbReference type="Proteomes" id="UP000290289"/>
    </source>
</evidence>
<dbReference type="InterPro" id="IPR036852">
    <property type="entry name" value="Peptidase_S8/S53_dom_sf"/>
</dbReference>
<evidence type="ECO:0000256" key="1">
    <source>
        <dbReference type="ARBA" id="ARBA00004613"/>
    </source>
</evidence>
<reference evidence="6 7" key="1">
    <citation type="submission" date="2018-10" db="EMBL/GenBank/DDBJ databases">
        <title>A high-quality apple genome assembly.</title>
        <authorList>
            <person name="Hu J."/>
        </authorList>
    </citation>
    <scope>NUCLEOTIDE SEQUENCE [LARGE SCALE GENOMIC DNA]</scope>
    <source>
        <strain evidence="7">cv. HFTH1</strain>
        <tissue evidence="6">Young leaf</tissue>
    </source>
</reference>
<dbReference type="Pfam" id="PF00082">
    <property type="entry name" value="Peptidase_S8"/>
    <property type="match status" value="1"/>
</dbReference>
<keyword evidence="3" id="KW-0732">Signal</keyword>
<dbReference type="PANTHER" id="PTHR10795">
    <property type="entry name" value="PROPROTEIN CONVERTASE SUBTILISIN/KEXIN"/>
    <property type="match status" value="1"/>
</dbReference>
<evidence type="ECO:0000256" key="2">
    <source>
        <dbReference type="ARBA" id="ARBA00011073"/>
    </source>
</evidence>
<dbReference type="InterPro" id="IPR045051">
    <property type="entry name" value="SBT"/>
</dbReference>
<sequence>MLKAFDEAIHDGVDVLSLSLVNYVPLFSDVDERDGIATGSFHVVAKGITVMCATGNNGSSAHPNIAAPGVNILAATSPLYSFTEGGYAMMSGTSMSTSHVTGIVPLIKRMHPNWSPAAIKSAIVTTAWRNGPSGLPIFAEGSPQKLANSFDFGGGLVNPNGAAEPGLVYDMSAADYMEYLCARGHNNSAISRLIGKITTCPVKKPFILDVNLPSVTILVDANLFLLDLGQDYTYKTVNIFG</sequence>
<comment type="caution">
    <text evidence="4">Lacks conserved residue(s) required for the propagation of feature annotation.</text>
</comment>